<name>A0ACC2AGD0_DIPCM</name>
<protein>
    <submittedName>
        <fullName evidence="1">Uncharacterized protein</fullName>
    </submittedName>
</protein>
<dbReference type="Proteomes" id="UP001162992">
    <property type="component" value="Chromosome 22"/>
</dbReference>
<comment type="caution">
    <text evidence="1">The sequence shown here is derived from an EMBL/GenBank/DDBJ whole genome shotgun (WGS) entry which is preliminary data.</text>
</comment>
<proteinExistence type="predicted"/>
<dbReference type="EMBL" id="CM055113">
    <property type="protein sequence ID" value="KAJ7516516.1"/>
    <property type="molecule type" value="Genomic_DNA"/>
</dbReference>
<sequence length="813" mass="92088">MRFFDNSVLVVPPFDCAWLSGEDLKFGKAGRGCVSFEARADNDVTVVFKEQAGCKHYRTDTEPNYTVILGSHLNRRFKIEVNGQTVVDIAGIVLSPSVFEKYWISIEDGMITVGKGEPGRGVVYQWIDLQPNCKVQYVGLSSWDKHVGYRNIRVLPPPRCNASARPVVEVQGMYGVAEYLENEEFADIRFVVGKDERIVPAHRVLLAACCSRFLEMPLSAKNEIILPSVDYPILHALLQYIYMGRVQVESFQSLQVQNLAKVFGLQCLVSQCEQLNATYTAAADDYTAVEGSELASHIVEMAYPIDGQYLEMFPALSCDIVAKRLSKFLAIGEYCDIVLFLDDCGVKIPAHRIIMSIWSRPISKMFTNGMMESSTREISFKDVHQEAFIAMVQFMYSGHFELDQQDNAGSLLLPLLVLADQFSVRLLQKECSEQLHQCLTEDSVCAILQVAASIPACETLREACEECCAKHFDYCISAPAAQFRALDNMCLMQILQHPNLWVTSEERVLDAVLMWAADLEGIFGWEDADMKANGFDSFSGNRVQHLKDLLLLVRFPLMPMDLLHRLEGSSLSNHIPIMKELVKEALQYLRQDLTCSSELSREDTLSIDHTTQGRLVSLPRTSLRFSRRLSNLKELFYMCDGDGNGVLQYSGTSYGQHPWMNPVLIKRILVSSSSPFSRYTDPKAIVSGKYQCTSFAGPCMKDGRYWSWWKIDLGVGHQLMCNYYSVRQDGSTNFMRGWIFQGSVDEEQWTDLKVHRKDQTICRPGQYASWPVHGAKSLLPFRFFRILLIDSTACASTPWNLSLCYIELYGYFR</sequence>
<accession>A0ACC2AGD0</accession>
<keyword evidence="2" id="KW-1185">Reference proteome</keyword>
<evidence type="ECO:0000313" key="2">
    <source>
        <dbReference type="Proteomes" id="UP001162992"/>
    </source>
</evidence>
<reference evidence="2" key="1">
    <citation type="journal article" date="2024" name="Proc. Natl. Acad. Sci. U.S.A.">
        <title>Extraordinary preservation of gene collinearity over three hundred million years revealed in homosporous lycophytes.</title>
        <authorList>
            <person name="Li C."/>
            <person name="Wickell D."/>
            <person name="Kuo L.Y."/>
            <person name="Chen X."/>
            <person name="Nie B."/>
            <person name="Liao X."/>
            <person name="Peng D."/>
            <person name="Ji J."/>
            <person name="Jenkins J."/>
            <person name="Williams M."/>
            <person name="Shu S."/>
            <person name="Plott C."/>
            <person name="Barry K."/>
            <person name="Rajasekar S."/>
            <person name="Grimwood J."/>
            <person name="Han X."/>
            <person name="Sun S."/>
            <person name="Hou Z."/>
            <person name="He W."/>
            <person name="Dai G."/>
            <person name="Sun C."/>
            <person name="Schmutz J."/>
            <person name="Leebens-Mack J.H."/>
            <person name="Li F.W."/>
            <person name="Wang L."/>
        </authorList>
    </citation>
    <scope>NUCLEOTIDE SEQUENCE [LARGE SCALE GENOMIC DNA]</scope>
    <source>
        <strain evidence="2">cv. PW_Plant_1</strain>
    </source>
</reference>
<evidence type="ECO:0000313" key="1">
    <source>
        <dbReference type="EMBL" id="KAJ7516516.1"/>
    </source>
</evidence>
<organism evidence="1 2">
    <name type="scientific">Diphasiastrum complanatum</name>
    <name type="common">Issler's clubmoss</name>
    <name type="synonym">Lycopodium complanatum</name>
    <dbReference type="NCBI Taxonomy" id="34168"/>
    <lineage>
        <taxon>Eukaryota</taxon>
        <taxon>Viridiplantae</taxon>
        <taxon>Streptophyta</taxon>
        <taxon>Embryophyta</taxon>
        <taxon>Tracheophyta</taxon>
        <taxon>Lycopodiopsida</taxon>
        <taxon>Lycopodiales</taxon>
        <taxon>Lycopodiaceae</taxon>
        <taxon>Lycopodioideae</taxon>
        <taxon>Diphasiastrum</taxon>
    </lineage>
</organism>
<gene>
    <name evidence="1" type="ORF">O6H91_22G061000</name>
</gene>